<dbReference type="EMBL" id="JAUSQZ010000001">
    <property type="protein sequence ID" value="MDP9829371.1"/>
    <property type="molecule type" value="Genomic_DNA"/>
</dbReference>
<evidence type="ECO:0000256" key="1">
    <source>
        <dbReference type="SAM" id="SignalP"/>
    </source>
</evidence>
<name>A0ABT9P9J5_9ACTN</name>
<evidence type="ECO:0008006" key="4">
    <source>
        <dbReference type="Google" id="ProtNLM"/>
    </source>
</evidence>
<dbReference type="Proteomes" id="UP001235712">
    <property type="component" value="Unassembled WGS sequence"/>
</dbReference>
<sequence>MKSKRRTAVAAAIMAGVAAFGLSACTTEAESVNDNLSKDADNFKVARKITFVNGITDKVILEAQGLCSVDPGDGNRMFVTCKDSDGKYVRHSLGKSDNVFWFVEQLEATNTSTSAYRFVVRPDSLIPEVSVEDDDR</sequence>
<dbReference type="Pfam" id="PF25682">
    <property type="entry name" value="Phage_VG64"/>
    <property type="match status" value="1"/>
</dbReference>
<gene>
    <name evidence="2" type="ORF">J2S57_005120</name>
</gene>
<dbReference type="PROSITE" id="PS51257">
    <property type="entry name" value="PROKAR_LIPOPROTEIN"/>
    <property type="match status" value="1"/>
</dbReference>
<keyword evidence="1" id="KW-0732">Signal</keyword>
<feature type="chain" id="PRO_5047532456" description="Lipoprotein" evidence="1">
    <location>
        <begin position="25"/>
        <end position="136"/>
    </location>
</feature>
<protein>
    <recommendedName>
        <fullName evidence="4">Lipoprotein</fullName>
    </recommendedName>
</protein>
<reference evidence="2 3" key="1">
    <citation type="submission" date="2023-07" db="EMBL/GenBank/DDBJ databases">
        <title>Sequencing the genomes of 1000 actinobacteria strains.</title>
        <authorList>
            <person name="Klenk H.-P."/>
        </authorList>
    </citation>
    <scope>NUCLEOTIDE SEQUENCE [LARGE SCALE GENOMIC DNA]</scope>
    <source>
        <strain evidence="2 3">DSM 44388</strain>
    </source>
</reference>
<dbReference type="RefSeq" id="WP_307247496.1">
    <property type="nucleotide sequence ID" value="NZ_JAUSQZ010000001.1"/>
</dbReference>
<comment type="caution">
    <text evidence="2">The sequence shown here is derived from an EMBL/GenBank/DDBJ whole genome shotgun (WGS) entry which is preliminary data.</text>
</comment>
<keyword evidence="3" id="KW-1185">Reference proteome</keyword>
<dbReference type="InterPro" id="IPR058243">
    <property type="entry name" value="Phage_VG64"/>
</dbReference>
<evidence type="ECO:0000313" key="2">
    <source>
        <dbReference type="EMBL" id="MDP9829371.1"/>
    </source>
</evidence>
<organism evidence="2 3">
    <name type="scientific">Kineosporia succinea</name>
    <dbReference type="NCBI Taxonomy" id="84632"/>
    <lineage>
        <taxon>Bacteria</taxon>
        <taxon>Bacillati</taxon>
        <taxon>Actinomycetota</taxon>
        <taxon>Actinomycetes</taxon>
        <taxon>Kineosporiales</taxon>
        <taxon>Kineosporiaceae</taxon>
        <taxon>Kineosporia</taxon>
    </lineage>
</organism>
<proteinExistence type="predicted"/>
<feature type="signal peptide" evidence="1">
    <location>
        <begin position="1"/>
        <end position="24"/>
    </location>
</feature>
<evidence type="ECO:0000313" key="3">
    <source>
        <dbReference type="Proteomes" id="UP001235712"/>
    </source>
</evidence>
<accession>A0ABT9P9J5</accession>